<accession>A0AAD8JCD2</accession>
<dbReference type="Proteomes" id="UP001237642">
    <property type="component" value="Unassembled WGS sequence"/>
</dbReference>
<reference evidence="1" key="1">
    <citation type="submission" date="2023-02" db="EMBL/GenBank/DDBJ databases">
        <title>Genome of toxic invasive species Heracleum sosnowskyi carries increased number of genes despite the absence of recent whole-genome duplications.</title>
        <authorList>
            <person name="Schelkunov M."/>
            <person name="Shtratnikova V."/>
            <person name="Makarenko M."/>
            <person name="Klepikova A."/>
            <person name="Omelchenko D."/>
            <person name="Novikova G."/>
            <person name="Obukhova E."/>
            <person name="Bogdanov V."/>
            <person name="Penin A."/>
            <person name="Logacheva M."/>
        </authorList>
    </citation>
    <scope>NUCLEOTIDE SEQUENCE</scope>
    <source>
        <strain evidence="1">Hsosn_3</strain>
        <tissue evidence="1">Leaf</tissue>
    </source>
</reference>
<dbReference type="AlphaFoldDB" id="A0AAD8JCD2"/>
<organism evidence="1 2">
    <name type="scientific">Heracleum sosnowskyi</name>
    <dbReference type="NCBI Taxonomy" id="360622"/>
    <lineage>
        <taxon>Eukaryota</taxon>
        <taxon>Viridiplantae</taxon>
        <taxon>Streptophyta</taxon>
        <taxon>Embryophyta</taxon>
        <taxon>Tracheophyta</taxon>
        <taxon>Spermatophyta</taxon>
        <taxon>Magnoliopsida</taxon>
        <taxon>eudicotyledons</taxon>
        <taxon>Gunneridae</taxon>
        <taxon>Pentapetalae</taxon>
        <taxon>asterids</taxon>
        <taxon>campanulids</taxon>
        <taxon>Apiales</taxon>
        <taxon>Apiaceae</taxon>
        <taxon>Apioideae</taxon>
        <taxon>apioid superclade</taxon>
        <taxon>Tordylieae</taxon>
        <taxon>Tordyliinae</taxon>
        <taxon>Heracleum</taxon>
    </lineage>
</organism>
<protein>
    <submittedName>
        <fullName evidence="1">Uncharacterized protein</fullName>
    </submittedName>
</protein>
<comment type="caution">
    <text evidence="1">The sequence shown here is derived from an EMBL/GenBank/DDBJ whole genome shotgun (WGS) entry which is preliminary data.</text>
</comment>
<dbReference type="PANTHER" id="PTHR14074:SF16">
    <property type="entry name" value="ANTIVIRAL INNATE IMMUNE RESPONSE RECEPTOR RIG-I"/>
    <property type="match status" value="1"/>
</dbReference>
<dbReference type="InterPro" id="IPR051363">
    <property type="entry name" value="RLR_Helicase"/>
</dbReference>
<sequence>MDIAIPTPLSAATALFDDVQDPTTMQSACMTPQILVNALRHSFIKLQTIKILIFDECHHARVIVHVDILYSLFTNIASDLKTLQEKFECDIEKANIEESQKENARQRLSNLCSTFFFCLRNLDFGWP</sequence>
<proteinExistence type="predicted"/>
<keyword evidence="2" id="KW-1185">Reference proteome</keyword>
<dbReference type="GO" id="GO:0005737">
    <property type="term" value="C:cytoplasm"/>
    <property type="evidence" value="ECO:0007669"/>
    <property type="project" value="TreeGrafter"/>
</dbReference>
<reference evidence="1" key="2">
    <citation type="submission" date="2023-05" db="EMBL/GenBank/DDBJ databases">
        <authorList>
            <person name="Schelkunov M.I."/>
        </authorList>
    </citation>
    <scope>NUCLEOTIDE SEQUENCE</scope>
    <source>
        <strain evidence="1">Hsosn_3</strain>
        <tissue evidence="1">Leaf</tissue>
    </source>
</reference>
<name>A0AAD8JCD2_9APIA</name>
<dbReference type="Gene3D" id="3.40.50.300">
    <property type="entry name" value="P-loop containing nucleotide triphosphate hydrolases"/>
    <property type="match status" value="1"/>
</dbReference>
<gene>
    <name evidence="1" type="ORF">POM88_001119</name>
</gene>
<dbReference type="SUPFAM" id="SSF52540">
    <property type="entry name" value="P-loop containing nucleoside triphosphate hydrolases"/>
    <property type="match status" value="1"/>
</dbReference>
<evidence type="ECO:0000313" key="1">
    <source>
        <dbReference type="EMBL" id="KAK1401514.1"/>
    </source>
</evidence>
<dbReference type="EMBL" id="JAUIZM010000001">
    <property type="protein sequence ID" value="KAK1401514.1"/>
    <property type="molecule type" value="Genomic_DNA"/>
</dbReference>
<dbReference type="PANTHER" id="PTHR14074">
    <property type="entry name" value="HELICASE WITH DEATH DOMAIN-RELATED"/>
    <property type="match status" value="1"/>
</dbReference>
<dbReference type="InterPro" id="IPR027417">
    <property type="entry name" value="P-loop_NTPase"/>
</dbReference>
<evidence type="ECO:0000313" key="2">
    <source>
        <dbReference type="Proteomes" id="UP001237642"/>
    </source>
</evidence>